<organism evidence="2 3">
    <name type="scientific">Streptococcus sanguinis SK353</name>
    <dbReference type="NCBI Taxonomy" id="888815"/>
    <lineage>
        <taxon>Bacteria</taxon>
        <taxon>Bacillati</taxon>
        <taxon>Bacillota</taxon>
        <taxon>Bacilli</taxon>
        <taxon>Lactobacillales</taxon>
        <taxon>Streptococcaceae</taxon>
        <taxon>Streptococcus</taxon>
    </lineage>
</organism>
<dbReference type="PATRIC" id="fig|888815.3.peg.1125"/>
<name>F0FER0_STRSA</name>
<protein>
    <submittedName>
        <fullName evidence="2">Uncharacterized protein</fullName>
    </submittedName>
</protein>
<dbReference type="HOGENOM" id="CLU_2720729_0_0_9"/>
<evidence type="ECO:0000256" key="1">
    <source>
        <dbReference type="SAM" id="Phobius"/>
    </source>
</evidence>
<dbReference type="EMBL" id="AEWY01000005">
    <property type="protein sequence ID" value="EGC22573.1"/>
    <property type="molecule type" value="Genomic_DNA"/>
</dbReference>
<comment type="caution">
    <text evidence="2">The sequence shown here is derived from an EMBL/GenBank/DDBJ whole genome shotgun (WGS) entry which is preliminary data.</text>
</comment>
<dbReference type="AlphaFoldDB" id="F0FER0"/>
<reference evidence="2 3" key="1">
    <citation type="submission" date="2011-01" db="EMBL/GenBank/DDBJ databases">
        <authorList>
            <person name="Muzny D."/>
            <person name="Qin X."/>
            <person name="Deng J."/>
            <person name="Jiang H."/>
            <person name="Liu Y."/>
            <person name="Qu J."/>
            <person name="Song X.-Z."/>
            <person name="Zhang L."/>
            <person name="Thornton R."/>
            <person name="Coyle M."/>
            <person name="Francisco L."/>
            <person name="Jackson L."/>
            <person name="Javaid M."/>
            <person name="Korchina V."/>
            <person name="Kovar C."/>
            <person name="Mata R."/>
            <person name="Mathew T."/>
            <person name="Ngo R."/>
            <person name="Nguyen L."/>
            <person name="Nguyen N."/>
            <person name="Okwuonu G."/>
            <person name="Ongeri F."/>
            <person name="Pham C."/>
            <person name="Simmons D."/>
            <person name="Wilczek-Boney K."/>
            <person name="Hale W."/>
            <person name="Jakkamsetti A."/>
            <person name="Pham P."/>
            <person name="Ruth R."/>
            <person name="San Lucas F."/>
            <person name="Warren J."/>
            <person name="Zhang J."/>
            <person name="Zhao Z."/>
            <person name="Zhou C."/>
            <person name="Zhu D."/>
            <person name="Lee S."/>
            <person name="Bess C."/>
            <person name="Blankenburg K."/>
            <person name="Forbes L."/>
            <person name="Fu Q."/>
            <person name="Gubbala S."/>
            <person name="Hirani K."/>
            <person name="Jayaseelan J.C."/>
            <person name="Lara F."/>
            <person name="Munidasa M."/>
            <person name="Palculict T."/>
            <person name="Patil S."/>
            <person name="Pu L.-L."/>
            <person name="Saada N."/>
            <person name="Tang L."/>
            <person name="Weissenberger G."/>
            <person name="Zhu Y."/>
            <person name="Hemphill L."/>
            <person name="Shang Y."/>
            <person name="Youmans B."/>
            <person name="Ayvaz T."/>
            <person name="Ross M."/>
            <person name="Santibanez J."/>
            <person name="Aqrawi P."/>
            <person name="Gross S."/>
            <person name="Joshi V."/>
            <person name="Fowler G."/>
            <person name="Nazareth L."/>
            <person name="Reid J."/>
            <person name="Worley K."/>
            <person name="Petrosino J."/>
            <person name="Highlander S."/>
            <person name="Gibbs R."/>
        </authorList>
    </citation>
    <scope>NUCLEOTIDE SEQUENCE [LARGE SCALE GENOMIC DNA]</scope>
    <source>
        <strain evidence="2 3">SK353</strain>
    </source>
</reference>
<dbReference type="RefSeq" id="WP_002898004.1">
    <property type="nucleotide sequence ID" value="NZ_GL872307.1"/>
</dbReference>
<feature type="transmembrane region" description="Helical" evidence="1">
    <location>
        <begin position="30"/>
        <end position="52"/>
    </location>
</feature>
<evidence type="ECO:0000313" key="2">
    <source>
        <dbReference type="EMBL" id="EGC22573.1"/>
    </source>
</evidence>
<sequence>MPKIYGVEGDVFIGKHSQLTPAQHAKGVELFIFVNMLSIWIVSVLLLIYQLIDRRRTWWLKEANEAYLSGGC</sequence>
<keyword evidence="1" id="KW-0812">Transmembrane</keyword>
<keyword evidence="1" id="KW-1133">Transmembrane helix</keyword>
<gene>
    <name evidence="2" type="ORF">HMPREF9388_1146</name>
</gene>
<evidence type="ECO:0000313" key="3">
    <source>
        <dbReference type="Proteomes" id="UP000004185"/>
    </source>
</evidence>
<accession>F0FER0</accession>
<proteinExistence type="predicted"/>
<dbReference type="Proteomes" id="UP000004185">
    <property type="component" value="Unassembled WGS sequence"/>
</dbReference>
<keyword evidence="1" id="KW-0472">Membrane</keyword>